<proteinExistence type="predicted"/>
<sequence>MHVKNLVDPLDGIGVNLKTVILHIHRLSVYKLQKKKQIKNLNTASPLLLQNCSVRDKRPQNIEFLKLHEVTEILCRSNHPTHNFVIPIYMSLIKNIIKKNQLHSAPCTTKLFGLLASKQHSGAQTKSRSKLLEKRQCTVTENKGTHKSNFDMLRKTMNLSLTTLTLIFLNVELWIDSICKQGSMKKRPIITQKPPSSRENHDNWDLDAKIHQYLGKTNEASSMEMLNASLKFQLPVLHPNGFSLHATPLLERMRPIDFFFFFCLIFYSLSSIKFPRWLTQYQFLLQVSLNTKTLGTITTWQPHDDIIKPTLICQIIIRKENKWEWLIQTVLNLRGSVTFSFMTTDGGEEVMGKGEDDSVSELKTILVKLISWVLKNSGEEKKLSEPQMCWWPQH</sequence>
<comment type="caution">
    <text evidence="1">The sequence shown here is derived from an EMBL/GenBank/DDBJ whole genome shotgun (WGS) entry which is preliminary data.</text>
</comment>
<dbReference type="Proteomes" id="UP000037035">
    <property type="component" value="Unassembled WGS sequence"/>
</dbReference>
<accession>A0A0L6UKN4</accession>
<dbReference type="EMBL" id="LAVV01010387">
    <property type="protein sequence ID" value="KNZ49111.1"/>
    <property type="molecule type" value="Genomic_DNA"/>
</dbReference>
<protein>
    <submittedName>
        <fullName evidence="1">Uncharacterized protein</fullName>
    </submittedName>
</protein>
<evidence type="ECO:0000313" key="2">
    <source>
        <dbReference type="Proteomes" id="UP000037035"/>
    </source>
</evidence>
<dbReference type="AlphaFoldDB" id="A0A0L6UKN4"/>
<gene>
    <name evidence="1" type="ORF">VP01_51g1</name>
</gene>
<organism evidence="1 2">
    <name type="scientific">Puccinia sorghi</name>
    <dbReference type="NCBI Taxonomy" id="27349"/>
    <lineage>
        <taxon>Eukaryota</taxon>
        <taxon>Fungi</taxon>
        <taxon>Dikarya</taxon>
        <taxon>Basidiomycota</taxon>
        <taxon>Pucciniomycotina</taxon>
        <taxon>Pucciniomycetes</taxon>
        <taxon>Pucciniales</taxon>
        <taxon>Pucciniaceae</taxon>
        <taxon>Puccinia</taxon>
    </lineage>
</organism>
<reference evidence="1 2" key="1">
    <citation type="submission" date="2015-08" db="EMBL/GenBank/DDBJ databases">
        <title>Next Generation Sequencing and Analysis of the Genome of Puccinia sorghi L Schw, the Causal Agent of Maize Common Rust.</title>
        <authorList>
            <person name="Rochi L."/>
            <person name="Burguener G."/>
            <person name="Darino M."/>
            <person name="Turjanski A."/>
            <person name="Kreff E."/>
            <person name="Dieguez M.J."/>
            <person name="Sacco F."/>
        </authorList>
    </citation>
    <scope>NUCLEOTIDE SEQUENCE [LARGE SCALE GENOMIC DNA]</scope>
    <source>
        <strain evidence="1 2">RO10H11247</strain>
    </source>
</reference>
<name>A0A0L6UKN4_9BASI</name>
<keyword evidence="2" id="KW-1185">Reference proteome</keyword>
<evidence type="ECO:0000313" key="1">
    <source>
        <dbReference type="EMBL" id="KNZ49111.1"/>
    </source>
</evidence>
<dbReference type="VEuPathDB" id="FungiDB:VP01_51g1"/>